<evidence type="ECO:0000313" key="5">
    <source>
        <dbReference type="Proteomes" id="UP001445076"/>
    </source>
</evidence>
<organism evidence="4 5">
    <name type="scientific">Cherax quadricarinatus</name>
    <name type="common">Australian red claw crayfish</name>
    <dbReference type="NCBI Taxonomy" id="27406"/>
    <lineage>
        <taxon>Eukaryota</taxon>
        <taxon>Metazoa</taxon>
        <taxon>Ecdysozoa</taxon>
        <taxon>Arthropoda</taxon>
        <taxon>Crustacea</taxon>
        <taxon>Multicrustacea</taxon>
        <taxon>Malacostraca</taxon>
        <taxon>Eumalacostraca</taxon>
        <taxon>Eucarida</taxon>
        <taxon>Decapoda</taxon>
        <taxon>Pleocyemata</taxon>
        <taxon>Astacidea</taxon>
        <taxon>Parastacoidea</taxon>
        <taxon>Parastacidae</taxon>
        <taxon>Cherax</taxon>
    </lineage>
</organism>
<gene>
    <name evidence="4" type="ORF">OTU49_010168</name>
</gene>
<dbReference type="InterPro" id="IPR013961">
    <property type="entry name" value="RAI1"/>
</dbReference>
<keyword evidence="2" id="KW-0378">Hydrolase</keyword>
<comment type="cofactor">
    <cofactor evidence="2">
        <name>a divalent metal cation</name>
        <dbReference type="ChEBI" id="CHEBI:60240"/>
    </cofactor>
</comment>
<dbReference type="AlphaFoldDB" id="A0AAW0WEQ7"/>
<dbReference type="GO" id="GO:0034353">
    <property type="term" value="F:mRNA 5'-diphosphatase activity"/>
    <property type="evidence" value="ECO:0007669"/>
    <property type="project" value="TreeGrafter"/>
</dbReference>
<dbReference type="GO" id="GO:0005829">
    <property type="term" value="C:cytosol"/>
    <property type="evidence" value="ECO:0007669"/>
    <property type="project" value="TreeGrafter"/>
</dbReference>
<dbReference type="GO" id="GO:0000166">
    <property type="term" value="F:nucleotide binding"/>
    <property type="evidence" value="ECO:0007669"/>
    <property type="project" value="UniProtKB-KW"/>
</dbReference>
<dbReference type="PANTHER" id="PTHR12395:SF9">
    <property type="entry name" value="DECAPPING AND EXORIBONUCLEASE PROTEIN"/>
    <property type="match status" value="1"/>
</dbReference>
<dbReference type="Pfam" id="PF08652">
    <property type="entry name" value="RAI1"/>
    <property type="match status" value="1"/>
</dbReference>
<sequence length="178" mass="20191">MAYYMQGDKFPKGGRRGMRGRGRGQQYFATRTSDVLDSAVAADPDDVFIVRLPKNYLGPAPVFKHQVLGGYSLDEDKNLRFDQSSLRFLDRKYLPTHGQLKVNLDLNAGFAKASRYSGSIEQTFHSFLRWILSNKEVLMTETTPPRLAADFIGIRNVFSTIMRTQYSPGEIWSIDAVE</sequence>
<comment type="subcellular location">
    <subcellularLocation>
        <location evidence="2">Nucleus</location>
    </subcellularLocation>
</comment>
<evidence type="ECO:0000256" key="2">
    <source>
        <dbReference type="RuleBase" id="RU367113"/>
    </source>
</evidence>
<reference evidence="4 5" key="1">
    <citation type="journal article" date="2024" name="BMC Genomics">
        <title>Genome assembly of redclaw crayfish (Cherax quadricarinatus) provides insights into its immune adaptation and hypoxia tolerance.</title>
        <authorList>
            <person name="Liu Z."/>
            <person name="Zheng J."/>
            <person name="Li H."/>
            <person name="Fang K."/>
            <person name="Wang S."/>
            <person name="He J."/>
            <person name="Zhou D."/>
            <person name="Weng S."/>
            <person name="Chi M."/>
            <person name="Gu Z."/>
            <person name="He J."/>
            <person name="Li F."/>
            <person name="Wang M."/>
        </authorList>
    </citation>
    <scope>NUCLEOTIDE SEQUENCE [LARGE SCALE GENOMIC DNA]</scope>
    <source>
        <strain evidence="4">ZL_2023a</strain>
    </source>
</reference>
<proteinExistence type="inferred from homology"/>
<dbReference type="GO" id="GO:0110155">
    <property type="term" value="P:NAD-cap decapping"/>
    <property type="evidence" value="ECO:0007669"/>
    <property type="project" value="TreeGrafter"/>
</dbReference>
<keyword evidence="2" id="KW-0539">Nucleus</keyword>
<keyword evidence="2" id="KW-0694">RNA-binding</keyword>
<keyword evidence="2" id="KW-0547">Nucleotide-binding</keyword>
<evidence type="ECO:0000259" key="3">
    <source>
        <dbReference type="Pfam" id="PF08652"/>
    </source>
</evidence>
<dbReference type="GO" id="GO:0005634">
    <property type="term" value="C:nucleus"/>
    <property type="evidence" value="ECO:0007669"/>
    <property type="project" value="UniProtKB-SubCell"/>
</dbReference>
<dbReference type="GO" id="GO:0003723">
    <property type="term" value="F:RNA binding"/>
    <property type="evidence" value="ECO:0007669"/>
    <property type="project" value="UniProtKB-KW"/>
</dbReference>
<keyword evidence="2" id="KW-0479">Metal-binding</keyword>
<comment type="similarity">
    <text evidence="1 2">Belongs to the DXO/Dom3Z family.</text>
</comment>
<dbReference type="GO" id="GO:0000956">
    <property type="term" value="P:nuclear-transcribed mRNA catabolic process"/>
    <property type="evidence" value="ECO:0007669"/>
    <property type="project" value="TreeGrafter"/>
</dbReference>
<evidence type="ECO:0000313" key="4">
    <source>
        <dbReference type="EMBL" id="KAK8726249.1"/>
    </source>
</evidence>
<protein>
    <recommendedName>
        <fullName evidence="2">Decapping nuclease</fullName>
        <ecNumber evidence="2">3.6.1.-</ecNumber>
    </recommendedName>
</protein>
<dbReference type="GO" id="GO:0046872">
    <property type="term" value="F:metal ion binding"/>
    <property type="evidence" value="ECO:0007669"/>
    <property type="project" value="UniProtKB-KW"/>
</dbReference>
<comment type="caution">
    <text evidence="4">The sequence shown here is derived from an EMBL/GenBank/DDBJ whole genome shotgun (WGS) entry which is preliminary data.</text>
</comment>
<comment type="function">
    <text evidence="2">Decapping enzyme for NAD-capped RNAs: specifically hydrolyzes the nicotinamide adenine dinucleotide (NAD) cap from a subset of RNAs by removing the entire NAD moiety from the 5'-end of an NAD-capped RNA.</text>
</comment>
<dbReference type="EMBL" id="JARKIK010000079">
    <property type="protein sequence ID" value="KAK8726249.1"/>
    <property type="molecule type" value="Genomic_DNA"/>
</dbReference>
<feature type="domain" description="RAI1-like" evidence="3">
    <location>
        <begin position="68"/>
        <end position="177"/>
    </location>
</feature>
<dbReference type="InterPro" id="IPR039039">
    <property type="entry name" value="RAI1-like_fam"/>
</dbReference>
<keyword evidence="5" id="KW-1185">Reference proteome</keyword>
<accession>A0AAW0WEQ7</accession>
<dbReference type="Proteomes" id="UP001445076">
    <property type="component" value="Unassembled WGS sequence"/>
</dbReference>
<name>A0AAW0WEQ7_CHEQU</name>
<dbReference type="EC" id="3.6.1.-" evidence="2"/>
<dbReference type="GO" id="GO:0004518">
    <property type="term" value="F:nuclease activity"/>
    <property type="evidence" value="ECO:0007669"/>
    <property type="project" value="UniProtKB-KW"/>
</dbReference>
<dbReference type="PANTHER" id="PTHR12395">
    <property type="entry name" value="DOM-3 RELATED"/>
    <property type="match status" value="1"/>
</dbReference>
<evidence type="ECO:0000256" key="1">
    <source>
        <dbReference type="ARBA" id="ARBA00006562"/>
    </source>
</evidence>
<keyword evidence="2" id="KW-0540">Nuclease</keyword>